<dbReference type="Pfam" id="PF08495">
    <property type="entry name" value="FIST"/>
    <property type="match status" value="1"/>
</dbReference>
<dbReference type="EMBL" id="WLYX01000001">
    <property type="protein sequence ID" value="MTD33812.1"/>
    <property type="molecule type" value="Genomic_DNA"/>
</dbReference>
<sequence>MHDQQFLADAELALLPDHLEHWKKSHPACGVLALVAEASKAQIPVLQSLCQGQNIPLAGAIFPRLIHGNSLIEQGMWLICFEHAPRFKLISGFSHDTAADTASILASITPQLAPRRQTLFMLFDAMLPHIGSLLDGLYLELADRVSYIGLNAEAVRVSSHSPACLTIAR</sequence>
<dbReference type="Proteomes" id="UP000446658">
    <property type="component" value="Unassembled WGS sequence"/>
</dbReference>
<comment type="caution">
    <text evidence="2">The sequence shown here is derived from an EMBL/GenBank/DDBJ whole genome shotgun (WGS) entry which is preliminary data.</text>
</comment>
<evidence type="ECO:0000313" key="2">
    <source>
        <dbReference type="EMBL" id="MTD33812.1"/>
    </source>
</evidence>
<name>A0A844GDG9_9NEIS</name>
<protein>
    <recommendedName>
        <fullName evidence="1">FIST domain-containing protein</fullName>
    </recommendedName>
</protein>
<organism evidence="2 3">
    <name type="scientific">Paludibacterium denitrificans</name>
    <dbReference type="NCBI Taxonomy" id="2675226"/>
    <lineage>
        <taxon>Bacteria</taxon>
        <taxon>Pseudomonadati</taxon>
        <taxon>Pseudomonadota</taxon>
        <taxon>Betaproteobacteria</taxon>
        <taxon>Neisseriales</taxon>
        <taxon>Chromobacteriaceae</taxon>
        <taxon>Paludibacterium</taxon>
    </lineage>
</organism>
<dbReference type="InterPro" id="IPR013702">
    <property type="entry name" value="FIST_domain_N"/>
</dbReference>
<dbReference type="AlphaFoldDB" id="A0A844GDG9"/>
<evidence type="ECO:0000313" key="3">
    <source>
        <dbReference type="Proteomes" id="UP000446658"/>
    </source>
</evidence>
<feature type="domain" description="FIST" evidence="1">
    <location>
        <begin position="46"/>
        <end position="149"/>
    </location>
</feature>
<accession>A0A844GDG9</accession>
<gene>
    <name evidence="2" type="ORF">GKE73_14650</name>
</gene>
<proteinExistence type="predicted"/>
<keyword evidence="3" id="KW-1185">Reference proteome</keyword>
<reference evidence="2 3" key="1">
    <citation type="submission" date="2019-11" db="EMBL/GenBank/DDBJ databases">
        <title>Draft genome sequence of Paludibacterium sp. dN18-1.</title>
        <authorList>
            <person name="Im W.-T."/>
        </authorList>
    </citation>
    <scope>NUCLEOTIDE SEQUENCE [LARGE SCALE GENOMIC DNA]</scope>
    <source>
        <strain evidence="3">dN 18-1</strain>
    </source>
</reference>
<evidence type="ECO:0000259" key="1">
    <source>
        <dbReference type="Pfam" id="PF08495"/>
    </source>
</evidence>
<dbReference type="RefSeq" id="WP_230370933.1">
    <property type="nucleotide sequence ID" value="NZ_WLYX01000001.1"/>
</dbReference>